<protein>
    <submittedName>
        <fullName evidence="1">Uncharacterized protein</fullName>
    </submittedName>
</protein>
<dbReference type="RefSeq" id="WP_010766291.1">
    <property type="nucleotide sequence ID" value="NZ_ASWB01000003.1"/>
</dbReference>
<dbReference type="eggNOG" id="ENOG5032ZCQ">
    <property type="taxonomic scope" value="Bacteria"/>
</dbReference>
<dbReference type="Proteomes" id="UP000014157">
    <property type="component" value="Unassembled WGS sequence"/>
</dbReference>
<dbReference type="EMBL" id="AJAS01000024">
    <property type="protein sequence ID" value="EOH96609.1"/>
    <property type="molecule type" value="Genomic_DNA"/>
</dbReference>
<reference evidence="1 3" key="1">
    <citation type="submission" date="2013-02" db="EMBL/GenBank/DDBJ databases">
        <title>The Genome Sequence of Enterococcus moraviensis BAA-383.</title>
        <authorList>
            <consortium name="The Broad Institute Genome Sequencing Platform"/>
            <consortium name="The Broad Institute Genome Sequencing Center for Infectious Disease"/>
            <person name="Earl A.M."/>
            <person name="Gilmore M.S."/>
            <person name="Lebreton F."/>
            <person name="Walker B."/>
            <person name="Young S.K."/>
            <person name="Zeng Q."/>
            <person name="Gargeya S."/>
            <person name="Fitzgerald M."/>
            <person name="Haas B."/>
            <person name="Abouelleil A."/>
            <person name="Alvarado L."/>
            <person name="Arachchi H.M."/>
            <person name="Berlin A.M."/>
            <person name="Chapman S.B."/>
            <person name="Dewar J."/>
            <person name="Goldberg J."/>
            <person name="Griggs A."/>
            <person name="Gujja S."/>
            <person name="Hansen M."/>
            <person name="Howarth C."/>
            <person name="Imamovic A."/>
            <person name="Larimer J."/>
            <person name="McCowan C."/>
            <person name="Murphy C."/>
            <person name="Neiman D."/>
            <person name="Pearson M."/>
            <person name="Priest M."/>
            <person name="Roberts A."/>
            <person name="Saif S."/>
            <person name="Shea T."/>
            <person name="Sisk P."/>
            <person name="Sykes S."/>
            <person name="Wortman J."/>
            <person name="Nusbaum C."/>
            <person name="Birren B."/>
        </authorList>
    </citation>
    <scope>NUCLEOTIDE SEQUENCE [LARGE SCALE GENOMIC DNA]</scope>
    <source>
        <strain evidence="1 3">ATCC BAA-383</strain>
    </source>
</reference>
<evidence type="ECO:0000313" key="4">
    <source>
        <dbReference type="Proteomes" id="UP000014157"/>
    </source>
</evidence>
<keyword evidence="4" id="KW-1185">Reference proteome</keyword>
<reference evidence="2 4" key="2">
    <citation type="submission" date="2013-03" db="EMBL/GenBank/DDBJ databases">
        <title>The Genome Sequence of Enterococcus moraviensis BAA-383 (PacBio/Illumina hybrid assembly).</title>
        <authorList>
            <consortium name="The Broad Institute Genomics Platform"/>
            <consortium name="The Broad Institute Genome Sequencing Center for Infectious Disease"/>
            <person name="Earl A."/>
            <person name="Russ C."/>
            <person name="Gilmore M."/>
            <person name="Surin D."/>
            <person name="Walker B."/>
            <person name="Young S."/>
            <person name="Zeng Q."/>
            <person name="Gargeya S."/>
            <person name="Fitzgerald M."/>
            <person name="Haas B."/>
            <person name="Abouelleil A."/>
            <person name="Allen A.W."/>
            <person name="Alvarado L."/>
            <person name="Arachchi H.M."/>
            <person name="Berlin A.M."/>
            <person name="Chapman S.B."/>
            <person name="Gainer-Dewar J."/>
            <person name="Goldberg J."/>
            <person name="Griggs A."/>
            <person name="Gujja S."/>
            <person name="Hansen M."/>
            <person name="Howarth C."/>
            <person name="Imamovic A."/>
            <person name="Ireland A."/>
            <person name="Larimer J."/>
            <person name="McCowan C."/>
            <person name="Murphy C."/>
            <person name="Pearson M."/>
            <person name="Poon T.W."/>
            <person name="Priest M."/>
            <person name="Roberts A."/>
            <person name="Saif S."/>
            <person name="Shea T."/>
            <person name="Sisk P."/>
            <person name="Sykes S."/>
            <person name="Wortman J."/>
            <person name="Nusbaum C."/>
            <person name="Birren B."/>
        </authorList>
    </citation>
    <scope>NUCLEOTIDE SEQUENCE [LARGE SCALE GENOMIC DNA]</scope>
    <source>
        <strain evidence="2 4">ATCC BAA-383</strain>
    </source>
</reference>
<evidence type="ECO:0000313" key="1">
    <source>
        <dbReference type="EMBL" id="EOH96609.1"/>
    </source>
</evidence>
<accession>R2T8Q3</accession>
<dbReference type="AlphaFoldDB" id="R2T8Q3"/>
<evidence type="ECO:0000313" key="2">
    <source>
        <dbReference type="EMBL" id="EOT66035.1"/>
    </source>
</evidence>
<name>R2T8Q3_9ENTE</name>
<dbReference type="EMBL" id="ASWB01000003">
    <property type="protein sequence ID" value="EOT66035.1"/>
    <property type="molecule type" value="Genomic_DNA"/>
</dbReference>
<gene>
    <name evidence="2" type="ORF">I586_02304</name>
    <name evidence="1" type="ORF">UAY_02977</name>
</gene>
<comment type="caution">
    <text evidence="1">The sequence shown here is derived from an EMBL/GenBank/DDBJ whole genome shotgun (WGS) entry which is preliminary data.</text>
</comment>
<dbReference type="HOGENOM" id="CLU_158718_1_0_9"/>
<evidence type="ECO:0000313" key="3">
    <source>
        <dbReference type="Proteomes" id="UP000013781"/>
    </source>
</evidence>
<proteinExistence type="predicted"/>
<sequence length="87" mass="10250">MKQNLDLQLKIKFLRRKKNYDGQQVYKADRKISENLRKNDQFYLDGQHKDHLEVFDKQGNFRFVLNLDGSINGAKTAKAAKQGRRIP</sequence>
<dbReference type="Proteomes" id="UP000013781">
    <property type="component" value="Unassembled WGS sequence"/>
</dbReference>
<organism evidence="1 3">
    <name type="scientific">Enterococcus moraviensis ATCC BAA-383</name>
    <dbReference type="NCBI Taxonomy" id="1158609"/>
    <lineage>
        <taxon>Bacteria</taxon>
        <taxon>Bacillati</taxon>
        <taxon>Bacillota</taxon>
        <taxon>Bacilli</taxon>
        <taxon>Lactobacillales</taxon>
        <taxon>Enterococcaceae</taxon>
        <taxon>Enterococcus</taxon>
    </lineage>
</organism>